<protein>
    <submittedName>
        <fullName evidence="1">Uncharacterized protein</fullName>
    </submittedName>
</protein>
<evidence type="ECO:0000313" key="1">
    <source>
        <dbReference type="EMBL" id="EEX72063.1"/>
    </source>
</evidence>
<reference evidence="1" key="1">
    <citation type="submission" date="2009-09" db="EMBL/GenBank/DDBJ databases">
        <authorList>
            <person name="Weinstock G."/>
            <person name="Sodergren E."/>
            <person name="Clifton S."/>
            <person name="Fulton L."/>
            <person name="Fulton B."/>
            <person name="Courtney L."/>
            <person name="Fronick C."/>
            <person name="Harrison M."/>
            <person name="Strong C."/>
            <person name="Farmer C."/>
            <person name="Delahaunty K."/>
            <person name="Markovic C."/>
            <person name="Hall O."/>
            <person name="Minx P."/>
            <person name="Tomlinson C."/>
            <person name="Mitreva M."/>
            <person name="Nelson J."/>
            <person name="Hou S."/>
            <person name="Wollam A."/>
            <person name="Pepin K.H."/>
            <person name="Johnson M."/>
            <person name="Bhonagiri V."/>
            <person name="Nash W.E."/>
            <person name="Warren W."/>
            <person name="Chinwalla A."/>
            <person name="Mardis E.R."/>
            <person name="Wilson R.K."/>
        </authorList>
    </citation>
    <scope>NUCLEOTIDE SEQUENCE [LARGE SCALE GENOMIC DNA]</scope>
    <source>
        <strain evidence="1">ATCC 51259</strain>
    </source>
</reference>
<dbReference type="EMBL" id="ACIJ02000018">
    <property type="protein sequence ID" value="EEX72063.1"/>
    <property type="molecule type" value="Genomic_DNA"/>
</dbReference>
<name>C9LHA5_9BACT</name>
<dbReference type="HOGENOM" id="CLU_2937906_0_0_10"/>
<dbReference type="Proteomes" id="UP000003460">
    <property type="component" value="Unassembled WGS sequence"/>
</dbReference>
<comment type="caution">
    <text evidence="1">The sequence shown here is derived from an EMBL/GenBank/DDBJ whole genome shotgun (WGS) entry which is preliminary data.</text>
</comment>
<sequence>MFRCRFFQISARLVKISRRLLRLIKGRGMVQIGLLAHCALNLRRCQGLRGGKFTALQVCQ</sequence>
<dbReference type="AlphaFoldDB" id="C9LHA5"/>
<accession>C9LHA5</accession>
<organism evidence="1 2">
    <name type="scientific">Alloprevotella tannerae ATCC 51259</name>
    <dbReference type="NCBI Taxonomy" id="626522"/>
    <lineage>
        <taxon>Bacteria</taxon>
        <taxon>Pseudomonadati</taxon>
        <taxon>Bacteroidota</taxon>
        <taxon>Bacteroidia</taxon>
        <taxon>Bacteroidales</taxon>
        <taxon>Prevotellaceae</taxon>
        <taxon>Alloprevotella</taxon>
    </lineage>
</organism>
<gene>
    <name evidence="1" type="ORF">GCWU000325_01606</name>
</gene>
<keyword evidence="2" id="KW-1185">Reference proteome</keyword>
<proteinExistence type="predicted"/>
<evidence type="ECO:0000313" key="2">
    <source>
        <dbReference type="Proteomes" id="UP000003460"/>
    </source>
</evidence>